<dbReference type="OrthoDB" id="2159384at2759"/>
<dbReference type="FunCoup" id="A0A1Y2B6A0">
    <property type="interactions" value="275"/>
</dbReference>
<evidence type="ECO:0000259" key="6">
    <source>
        <dbReference type="PROSITE" id="PS51380"/>
    </source>
</evidence>
<sequence>MDIDSPPAPLADALPSSHAQFHLPTFSKTFPLPFRVLFLVGLAQLLWAVNLHVLHLLNLDTAWILDIRDDNPDPPGLELDTLGIPEDNVVQLDTPGRQRTMAAPKSLRVDSGSLYGPIYKLFLVYTAWVGGGWFLFRWLTDGDGELMERYRALVAVIGIGVGVGAVTPWHGPGERERASLRRAIKRIVMPPLRDPIFFSDVILADILTSFAKVLGDMWISMCQIWSGNITQGRVAQDGVAGYITLFMVCLPYLLRFRQCLLEYHQSGYSSPRPLANALKYFSAFPVIALSAAQKVLLTDIAVSRGLTMQQLNEQEGRWYGEHRLFRLWILGVVINSLYSFWWDVEMDWGLALCEVDTWLGPSRRVDSGGGGGLLGSPGGSTRGHTGRSDWSIWGRARRLFRRSSVSHQRSPCPTPSPAFAPPLPAEIPSTANRFFAFGLRPILLLPDPLVYHLFTLIDLVLRFTWSLKLSSHLHTISEIESGVFMMEALELMRRWMWVFIRIEWEAVKMGEIRRFGANRDRGQEVWDAAKEPDG</sequence>
<feature type="domain" description="EXS" evidence="6">
    <location>
        <begin position="235"/>
        <end position="533"/>
    </location>
</feature>
<evidence type="ECO:0000256" key="2">
    <source>
        <dbReference type="ARBA" id="ARBA00022692"/>
    </source>
</evidence>
<accession>A0A1Y2B6A0</accession>
<dbReference type="PANTHER" id="PTHR10783">
    <property type="entry name" value="XENOTROPIC AND POLYTROPIC RETROVIRUS RECEPTOR 1-RELATED"/>
    <property type="match status" value="1"/>
</dbReference>
<dbReference type="Proteomes" id="UP000193986">
    <property type="component" value="Unassembled WGS sequence"/>
</dbReference>
<dbReference type="EMBL" id="MCFC01000020">
    <property type="protein sequence ID" value="ORY30353.1"/>
    <property type="molecule type" value="Genomic_DNA"/>
</dbReference>
<proteinExistence type="predicted"/>
<keyword evidence="3 5" id="KW-1133">Transmembrane helix</keyword>
<dbReference type="Pfam" id="PF03124">
    <property type="entry name" value="EXS"/>
    <property type="match status" value="1"/>
</dbReference>
<feature type="transmembrane region" description="Helical" evidence="5">
    <location>
        <begin position="118"/>
        <end position="140"/>
    </location>
</feature>
<evidence type="ECO:0000256" key="3">
    <source>
        <dbReference type="ARBA" id="ARBA00022989"/>
    </source>
</evidence>
<dbReference type="GO" id="GO:0016020">
    <property type="term" value="C:membrane"/>
    <property type="evidence" value="ECO:0007669"/>
    <property type="project" value="UniProtKB-SubCell"/>
</dbReference>
<reference evidence="7 8" key="1">
    <citation type="submission" date="2016-07" db="EMBL/GenBank/DDBJ databases">
        <title>Pervasive Adenine N6-methylation of Active Genes in Fungi.</title>
        <authorList>
            <consortium name="DOE Joint Genome Institute"/>
            <person name="Mondo S.J."/>
            <person name="Dannebaum R.O."/>
            <person name="Kuo R.C."/>
            <person name="Labutti K."/>
            <person name="Haridas S."/>
            <person name="Kuo A."/>
            <person name="Salamov A."/>
            <person name="Ahrendt S.R."/>
            <person name="Lipzen A."/>
            <person name="Sullivan W."/>
            <person name="Andreopoulos W.B."/>
            <person name="Clum A."/>
            <person name="Lindquist E."/>
            <person name="Daum C."/>
            <person name="Ramamoorthy G.K."/>
            <person name="Gryganskyi A."/>
            <person name="Culley D."/>
            <person name="Magnuson J.K."/>
            <person name="James T.Y."/>
            <person name="O'Malley M.A."/>
            <person name="Stajich J.E."/>
            <person name="Spatafora J.W."/>
            <person name="Visel A."/>
            <person name="Grigoriev I.V."/>
        </authorList>
    </citation>
    <scope>NUCLEOTIDE SEQUENCE [LARGE SCALE GENOMIC DNA]</scope>
    <source>
        <strain evidence="7 8">68-887.2</strain>
    </source>
</reference>
<feature type="transmembrane region" description="Helical" evidence="5">
    <location>
        <begin position="36"/>
        <end position="57"/>
    </location>
</feature>
<protein>
    <submittedName>
        <fullName evidence="7">EXS family-domain-containing protein</fullName>
    </submittedName>
</protein>
<dbReference type="PANTHER" id="PTHR10783:SF46">
    <property type="entry name" value="PROTEIN ERD1 HOMOLOG 2"/>
    <property type="match status" value="1"/>
</dbReference>
<dbReference type="AlphaFoldDB" id="A0A1Y2B6A0"/>
<evidence type="ECO:0000256" key="4">
    <source>
        <dbReference type="ARBA" id="ARBA00023136"/>
    </source>
</evidence>
<comment type="subcellular location">
    <subcellularLocation>
        <location evidence="1">Membrane</location>
        <topology evidence="1">Multi-pass membrane protein</topology>
    </subcellularLocation>
</comment>
<dbReference type="InterPro" id="IPR004342">
    <property type="entry name" value="EXS_C"/>
</dbReference>
<evidence type="ECO:0000256" key="1">
    <source>
        <dbReference type="ARBA" id="ARBA00004141"/>
    </source>
</evidence>
<dbReference type="STRING" id="71784.A0A1Y2B6A0"/>
<dbReference type="PROSITE" id="PS51380">
    <property type="entry name" value="EXS"/>
    <property type="match status" value="1"/>
</dbReference>
<name>A0A1Y2B6A0_9TREE</name>
<comment type="caution">
    <text evidence="7">The sequence shown here is derived from an EMBL/GenBank/DDBJ whole genome shotgun (WGS) entry which is preliminary data.</text>
</comment>
<feature type="transmembrane region" description="Helical" evidence="5">
    <location>
        <begin position="152"/>
        <end position="171"/>
    </location>
</feature>
<dbReference type="GO" id="GO:0005737">
    <property type="term" value="C:cytoplasm"/>
    <property type="evidence" value="ECO:0007669"/>
    <property type="project" value="TreeGrafter"/>
</dbReference>
<evidence type="ECO:0000313" key="7">
    <source>
        <dbReference type="EMBL" id="ORY30353.1"/>
    </source>
</evidence>
<keyword evidence="4 5" id="KW-0472">Membrane</keyword>
<keyword evidence="8" id="KW-1185">Reference proteome</keyword>
<organism evidence="7 8">
    <name type="scientific">Naematelia encephala</name>
    <dbReference type="NCBI Taxonomy" id="71784"/>
    <lineage>
        <taxon>Eukaryota</taxon>
        <taxon>Fungi</taxon>
        <taxon>Dikarya</taxon>
        <taxon>Basidiomycota</taxon>
        <taxon>Agaricomycotina</taxon>
        <taxon>Tremellomycetes</taxon>
        <taxon>Tremellales</taxon>
        <taxon>Naemateliaceae</taxon>
        <taxon>Naematelia</taxon>
    </lineage>
</organism>
<keyword evidence="2 5" id="KW-0812">Transmembrane</keyword>
<dbReference type="InParanoid" id="A0A1Y2B6A0"/>
<feature type="transmembrane region" description="Helical" evidence="5">
    <location>
        <begin position="323"/>
        <end position="342"/>
    </location>
</feature>
<evidence type="ECO:0000256" key="5">
    <source>
        <dbReference type="SAM" id="Phobius"/>
    </source>
</evidence>
<gene>
    <name evidence="7" type="ORF">BCR39DRAFT_529329</name>
</gene>
<evidence type="ECO:0000313" key="8">
    <source>
        <dbReference type="Proteomes" id="UP000193986"/>
    </source>
</evidence>